<sequence>MSVPASFMEDMWIRRTFGIAGYTFLVWDHLLTFEDEFRYIWKAPWTVSKAMFLVNRYGNLACQTFVHIEETGSLSHGSTTWCSAFKLFIVAYVFVATESIHSKPRS</sequence>
<protein>
    <submittedName>
        <fullName evidence="1">Uncharacterized protein</fullName>
    </submittedName>
</protein>
<comment type="caution">
    <text evidence="1">The sequence shown here is derived from an EMBL/GenBank/DDBJ whole genome shotgun (WGS) entry which is preliminary data.</text>
</comment>
<reference evidence="1" key="1">
    <citation type="journal article" date="2021" name="New Phytol.">
        <title>Evolutionary innovations through gain and loss of genes in the ectomycorrhizal Boletales.</title>
        <authorList>
            <person name="Wu G."/>
            <person name="Miyauchi S."/>
            <person name="Morin E."/>
            <person name="Kuo A."/>
            <person name="Drula E."/>
            <person name="Varga T."/>
            <person name="Kohler A."/>
            <person name="Feng B."/>
            <person name="Cao Y."/>
            <person name="Lipzen A."/>
            <person name="Daum C."/>
            <person name="Hundley H."/>
            <person name="Pangilinan J."/>
            <person name="Johnson J."/>
            <person name="Barry K."/>
            <person name="LaButti K."/>
            <person name="Ng V."/>
            <person name="Ahrendt S."/>
            <person name="Min B."/>
            <person name="Choi I.G."/>
            <person name="Park H."/>
            <person name="Plett J.M."/>
            <person name="Magnuson J."/>
            <person name="Spatafora J.W."/>
            <person name="Nagy L.G."/>
            <person name="Henrissat B."/>
            <person name="Grigoriev I.V."/>
            <person name="Yang Z.L."/>
            <person name="Xu J."/>
            <person name="Martin F.M."/>
        </authorList>
    </citation>
    <scope>NUCLEOTIDE SEQUENCE</scope>
    <source>
        <strain evidence="1">KUC20120723A-06</strain>
    </source>
</reference>
<evidence type="ECO:0000313" key="1">
    <source>
        <dbReference type="EMBL" id="KAH7921190.1"/>
    </source>
</evidence>
<dbReference type="Proteomes" id="UP000790709">
    <property type="component" value="Unassembled WGS sequence"/>
</dbReference>
<evidence type="ECO:0000313" key="2">
    <source>
        <dbReference type="Proteomes" id="UP000790709"/>
    </source>
</evidence>
<gene>
    <name evidence="1" type="ORF">BV22DRAFT_1038954</name>
</gene>
<organism evidence="1 2">
    <name type="scientific">Leucogyrophana mollusca</name>
    <dbReference type="NCBI Taxonomy" id="85980"/>
    <lineage>
        <taxon>Eukaryota</taxon>
        <taxon>Fungi</taxon>
        <taxon>Dikarya</taxon>
        <taxon>Basidiomycota</taxon>
        <taxon>Agaricomycotina</taxon>
        <taxon>Agaricomycetes</taxon>
        <taxon>Agaricomycetidae</taxon>
        <taxon>Boletales</taxon>
        <taxon>Boletales incertae sedis</taxon>
        <taxon>Leucogyrophana</taxon>
    </lineage>
</organism>
<dbReference type="EMBL" id="MU266538">
    <property type="protein sequence ID" value="KAH7921190.1"/>
    <property type="molecule type" value="Genomic_DNA"/>
</dbReference>
<keyword evidence="2" id="KW-1185">Reference proteome</keyword>
<proteinExistence type="predicted"/>
<name>A0ACB8B687_9AGAM</name>
<accession>A0ACB8B687</accession>